<accession>A0A1Y1W4S8</accession>
<organism evidence="9 10">
    <name type="scientific">Linderina pennispora</name>
    <dbReference type="NCBI Taxonomy" id="61395"/>
    <lineage>
        <taxon>Eukaryota</taxon>
        <taxon>Fungi</taxon>
        <taxon>Fungi incertae sedis</taxon>
        <taxon>Zoopagomycota</taxon>
        <taxon>Kickxellomycotina</taxon>
        <taxon>Kickxellomycetes</taxon>
        <taxon>Kickxellales</taxon>
        <taxon>Kickxellaceae</taxon>
        <taxon>Linderina</taxon>
    </lineage>
</organism>
<protein>
    <recommendedName>
        <fullName evidence="8">BSD domain-containing protein</fullName>
    </recommendedName>
</protein>
<dbReference type="GO" id="GO:0006351">
    <property type="term" value="P:DNA-templated transcription"/>
    <property type="evidence" value="ECO:0007669"/>
    <property type="project" value="InterPro"/>
</dbReference>
<dbReference type="InterPro" id="IPR013876">
    <property type="entry name" value="TFIIH_BTF_p62_N"/>
</dbReference>
<evidence type="ECO:0000256" key="6">
    <source>
        <dbReference type="ARBA" id="ARBA00023242"/>
    </source>
</evidence>
<dbReference type="CDD" id="cd13229">
    <property type="entry name" value="PH_TFIIH"/>
    <property type="match status" value="1"/>
</dbReference>
<evidence type="ECO:0000256" key="4">
    <source>
        <dbReference type="ARBA" id="ARBA00023015"/>
    </source>
</evidence>
<dbReference type="SUPFAM" id="SSF50729">
    <property type="entry name" value="PH domain-like"/>
    <property type="match status" value="1"/>
</dbReference>
<dbReference type="SMART" id="SM00751">
    <property type="entry name" value="BSD"/>
    <property type="match status" value="2"/>
</dbReference>
<keyword evidence="4" id="KW-0805">Transcription regulation</keyword>
<dbReference type="InterPro" id="IPR035925">
    <property type="entry name" value="BSD_dom_sf"/>
</dbReference>
<evidence type="ECO:0000256" key="3">
    <source>
        <dbReference type="ARBA" id="ARBA00022737"/>
    </source>
</evidence>
<proteinExistence type="inferred from homology"/>
<reference evidence="9 10" key="1">
    <citation type="submission" date="2016-07" db="EMBL/GenBank/DDBJ databases">
        <title>Pervasive Adenine N6-methylation of Active Genes in Fungi.</title>
        <authorList>
            <consortium name="DOE Joint Genome Institute"/>
            <person name="Mondo S.J."/>
            <person name="Dannebaum R.O."/>
            <person name="Kuo R.C."/>
            <person name="Labutti K."/>
            <person name="Haridas S."/>
            <person name="Kuo A."/>
            <person name="Salamov A."/>
            <person name="Ahrendt S.R."/>
            <person name="Lipzen A."/>
            <person name="Sullivan W."/>
            <person name="Andreopoulos W.B."/>
            <person name="Clum A."/>
            <person name="Lindquist E."/>
            <person name="Daum C."/>
            <person name="Ramamoorthy G.K."/>
            <person name="Gryganskyi A."/>
            <person name="Culley D."/>
            <person name="Magnuson J.K."/>
            <person name="James T.Y."/>
            <person name="O'Malley M.A."/>
            <person name="Stajich J.E."/>
            <person name="Spatafora J.W."/>
            <person name="Visel A."/>
            <person name="Grigoriev I.V."/>
        </authorList>
    </citation>
    <scope>NUCLEOTIDE SEQUENCE [LARGE SCALE GENOMIC DNA]</scope>
    <source>
        <strain evidence="9 10">ATCC 12442</strain>
    </source>
</reference>
<comment type="subcellular location">
    <subcellularLocation>
        <location evidence="1">Nucleus</location>
    </subcellularLocation>
</comment>
<dbReference type="GO" id="GO:0000439">
    <property type="term" value="C:transcription factor TFIIH core complex"/>
    <property type="evidence" value="ECO:0007669"/>
    <property type="project" value="InterPro"/>
</dbReference>
<feature type="domain" description="BSD" evidence="8">
    <location>
        <begin position="167"/>
        <end position="212"/>
    </location>
</feature>
<keyword evidence="3" id="KW-0677">Repeat</keyword>
<feature type="region of interest" description="Disordered" evidence="7">
    <location>
        <begin position="114"/>
        <end position="146"/>
    </location>
</feature>
<comment type="similarity">
    <text evidence="2">Belongs to the TFB1 family.</text>
</comment>
<gene>
    <name evidence="9" type="ORF">DL89DRAFT_268373</name>
</gene>
<dbReference type="STRING" id="61395.A0A1Y1W4S8"/>
<comment type="caution">
    <text evidence="9">The sequence shown here is derived from an EMBL/GenBank/DDBJ whole genome shotgun (WGS) entry which is preliminary data.</text>
</comment>
<evidence type="ECO:0000256" key="2">
    <source>
        <dbReference type="ARBA" id="ARBA00009448"/>
    </source>
</evidence>
<dbReference type="Proteomes" id="UP000193922">
    <property type="component" value="Unassembled WGS sequence"/>
</dbReference>
<evidence type="ECO:0000259" key="8">
    <source>
        <dbReference type="PROSITE" id="PS50858"/>
    </source>
</evidence>
<dbReference type="RefSeq" id="XP_040742332.1">
    <property type="nucleotide sequence ID" value="XM_040887897.1"/>
</dbReference>
<dbReference type="InterPro" id="IPR005607">
    <property type="entry name" value="BSD_dom"/>
</dbReference>
<dbReference type="OrthoDB" id="360521at2759"/>
<feature type="domain" description="BSD" evidence="8">
    <location>
        <begin position="246"/>
        <end position="286"/>
    </location>
</feature>
<dbReference type="InterPro" id="IPR011993">
    <property type="entry name" value="PH-like_dom_sf"/>
</dbReference>
<dbReference type="EMBL" id="MCFD01000009">
    <property type="protein sequence ID" value="ORX68550.1"/>
    <property type="molecule type" value="Genomic_DNA"/>
</dbReference>
<name>A0A1Y1W4S8_9FUNG</name>
<feature type="compositionally biased region" description="Low complexity" evidence="7">
    <location>
        <begin position="117"/>
        <end position="139"/>
    </location>
</feature>
<dbReference type="SUPFAM" id="SSF140383">
    <property type="entry name" value="BSD domain-like"/>
    <property type="match status" value="2"/>
</dbReference>
<evidence type="ECO:0000313" key="10">
    <source>
        <dbReference type="Proteomes" id="UP000193922"/>
    </source>
</evidence>
<keyword evidence="6" id="KW-0539">Nucleus</keyword>
<evidence type="ECO:0000256" key="7">
    <source>
        <dbReference type="SAM" id="MobiDB-lite"/>
    </source>
</evidence>
<dbReference type="Gene3D" id="1.10.3970.10">
    <property type="entry name" value="BSD domain"/>
    <property type="match status" value="1"/>
</dbReference>
<dbReference type="PROSITE" id="PS50858">
    <property type="entry name" value="BSD"/>
    <property type="match status" value="2"/>
</dbReference>
<evidence type="ECO:0000313" key="9">
    <source>
        <dbReference type="EMBL" id="ORX68550.1"/>
    </source>
</evidence>
<evidence type="ECO:0000256" key="1">
    <source>
        <dbReference type="ARBA" id="ARBA00004123"/>
    </source>
</evidence>
<dbReference type="PANTHER" id="PTHR12856">
    <property type="entry name" value="TRANSCRIPTION INITIATION FACTOR IIH-RELATED"/>
    <property type="match status" value="1"/>
</dbReference>
<dbReference type="GO" id="GO:0006289">
    <property type="term" value="P:nucleotide-excision repair"/>
    <property type="evidence" value="ECO:0007669"/>
    <property type="project" value="InterPro"/>
</dbReference>
<dbReference type="Gene3D" id="2.30.29.30">
    <property type="entry name" value="Pleckstrin-homology domain (PH domain)/Phosphotyrosine-binding domain (PTB)"/>
    <property type="match status" value="1"/>
</dbReference>
<dbReference type="GeneID" id="63804545"/>
<dbReference type="Pfam" id="PF08567">
    <property type="entry name" value="PH_TFIIH"/>
    <property type="match status" value="1"/>
</dbReference>
<keyword evidence="5" id="KW-0804">Transcription</keyword>
<keyword evidence="10" id="KW-1185">Reference proteome</keyword>
<evidence type="ECO:0000256" key="5">
    <source>
        <dbReference type="ARBA" id="ARBA00023163"/>
    </source>
</evidence>
<sequence length="591" mass="65891">MLLLDGETLVHTSPTSCSKDDGTLYYTNRRILWIKHGAQTPSIVIQHEDFRLQQVSKADAKKVMLRISVMGPGQAPSDAPALTYTFAWKNANKEEALADRDKYVNELYKITPRKNAGGDAAPTGTSGTAAPSAAAVPNGSGKGAATMSSLHPEFAKVKIGTDPASAEDIKLRQDVLSKNADLAKLHRALVVSGLVSEEEFWSTRKHILETQAVQSQLRKGDSSTWLDLAPTTQDGGNFKYTITPNIAKRIFKEYPQVKRAYIDNVPHKIGEKQFWKRFLASRFFNRNRSTSAMKGNPDSIFDVCLRDEDSMLGDPDRFSSQFIMRLLDLSRTEEDSVETGNMPDFTMRPGRFSESLSLIRRFNHHSELVLQSAIGTKRKELSVSSATVDRELGRATMLPDLEQPRAEKRVKLNIQDQSRYLTSLVKGDVTMRSSDEDMLQQRSTFSINFDLSHPLSDCGNTQRTMAALTGSVRRVAFKSRPNRIKELNIPPSLSKAVEECYGAGTEMLRHLWAIMRLPMTPEKRQKADKITAAFDNVHKHIRSTITMANSAESKNANLGSTIEQMVQPVIDSLNAGKKEYERRVHGVNASS</sequence>
<dbReference type="Gene3D" id="6.10.140.1200">
    <property type="match status" value="1"/>
</dbReference>
<dbReference type="InterPro" id="IPR027079">
    <property type="entry name" value="Tfb1/GTF2H1"/>
</dbReference>
<dbReference type="AlphaFoldDB" id="A0A1Y1W4S8"/>
<dbReference type="Pfam" id="PF03909">
    <property type="entry name" value="BSD"/>
    <property type="match status" value="1"/>
</dbReference>